<dbReference type="SUPFAM" id="SSF82754">
    <property type="entry name" value="C-terminal, gelsolin-like domain of Sec23/24"/>
    <property type="match status" value="1"/>
</dbReference>
<dbReference type="Pfam" id="PF04815">
    <property type="entry name" value="Sec23_helical"/>
    <property type="match status" value="1"/>
</dbReference>
<keyword evidence="14" id="KW-1185">Reference proteome</keyword>
<dbReference type="GO" id="GO:0090110">
    <property type="term" value="P:COPII-coated vesicle cargo loading"/>
    <property type="evidence" value="ECO:0007669"/>
    <property type="project" value="TreeGrafter"/>
</dbReference>
<dbReference type="STRING" id="2903.R1D8V5"/>
<keyword evidence="4 9" id="KW-0862">Zinc</keyword>
<dbReference type="Gene3D" id="1.20.120.730">
    <property type="entry name" value="Sec23/Sec24 helical domain"/>
    <property type="match status" value="1"/>
</dbReference>
<dbReference type="InterPro" id="IPR036180">
    <property type="entry name" value="Gelsolin-like_dom_sf"/>
</dbReference>
<evidence type="ECO:0000313" key="14">
    <source>
        <dbReference type="Proteomes" id="UP000013827"/>
    </source>
</evidence>
<dbReference type="HOGENOM" id="CLU_008658_3_0_1"/>
<evidence type="ECO:0000313" key="13">
    <source>
        <dbReference type="EnsemblProtists" id="EOD31888"/>
    </source>
</evidence>
<keyword evidence="1 9" id="KW-0813">Transport</keyword>
<dbReference type="GO" id="GO:0005789">
    <property type="term" value="C:endoplasmic reticulum membrane"/>
    <property type="evidence" value="ECO:0007669"/>
    <property type="project" value="UniProtKB-SubCell"/>
</dbReference>
<dbReference type="InterPro" id="IPR037364">
    <property type="entry name" value="Sec23"/>
</dbReference>
<comment type="similarity">
    <text evidence="9">Belongs to the SEC23/SEC24 family. SEC23 subfamily.</text>
</comment>
<dbReference type="Pfam" id="PF04811">
    <property type="entry name" value="Sec23_trunk"/>
    <property type="match status" value="1"/>
</dbReference>
<dbReference type="SUPFAM" id="SSF53300">
    <property type="entry name" value="vWA-like"/>
    <property type="match status" value="1"/>
</dbReference>
<evidence type="ECO:0000259" key="11">
    <source>
        <dbReference type="Pfam" id="PF04811"/>
    </source>
</evidence>
<evidence type="ECO:0000256" key="3">
    <source>
        <dbReference type="ARBA" id="ARBA00022824"/>
    </source>
</evidence>
<dbReference type="SUPFAM" id="SSF82919">
    <property type="entry name" value="Zn-finger domain of Sec23/24"/>
    <property type="match status" value="1"/>
</dbReference>
<dbReference type="InterPro" id="IPR036465">
    <property type="entry name" value="vWFA_dom_sf"/>
</dbReference>
<feature type="domain" description="Sec23/Sec24 trunk" evidence="11">
    <location>
        <begin position="207"/>
        <end position="303"/>
    </location>
</feature>
<dbReference type="GO" id="GO:0005096">
    <property type="term" value="F:GTPase activator activity"/>
    <property type="evidence" value="ECO:0007669"/>
    <property type="project" value="TreeGrafter"/>
</dbReference>
<dbReference type="InterPro" id="IPR006896">
    <property type="entry name" value="Sec23/24_trunk_dom"/>
</dbReference>
<keyword evidence="9" id="KW-0963">Cytoplasm</keyword>
<keyword evidence="2 9" id="KW-0479">Metal-binding</keyword>
<dbReference type="Proteomes" id="UP000013827">
    <property type="component" value="Unassembled WGS sequence"/>
</dbReference>
<organism evidence="13 14">
    <name type="scientific">Emiliania huxleyi (strain CCMP1516)</name>
    <dbReference type="NCBI Taxonomy" id="280463"/>
    <lineage>
        <taxon>Eukaryota</taxon>
        <taxon>Haptista</taxon>
        <taxon>Haptophyta</taxon>
        <taxon>Prymnesiophyceae</taxon>
        <taxon>Isochrysidales</taxon>
        <taxon>Noelaerhabdaceae</taxon>
        <taxon>Emiliania</taxon>
    </lineage>
</organism>
<evidence type="ECO:0000259" key="12">
    <source>
        <dbReference type="Pfam" id="PF04815"/>
    </source>
</evidence>
<name>A0A0D3K803_EMIH1</name>
<keyword evidence="8 9" id="KW-0968">Cytoplasmic vesicle</keyword>
<dbReference type="eggNOG" id="KOG1986">
    <property type="taxonomic scope" value="Eukaryota"/>
</dbReference>
<feature type="domain" description="Zinc finger Sec23/Sec24-type" evidence="10">
    <location>
        <begin position="67"/>
        <end position="102"/>
    </location>
</feature>
<comment type="subcellular location">
    <subcellularLocation>
        <location evidence="9">Cytoplasmic vesicle</location>
        <location evidence="9">COPII-coated vesicle membrane</location>
        <topology evidence="9">Peripheral membrane protein</topology>
        <orientation evidence="9">Cytoplasmic side</orientation>
    </subcellularLocation>
    <subcellularLocation>
        <location evidence="9">Endoplasmic reticulum membrane</location>
        <topology evidence="9">Peripheral membrane protein</topology>
        <orientation evidence="9">Cytoplasmic side</orientation>
    </subcellularLocation>
</comment>
<dbReference type="PANTHER" id="PTHR11141:SF6">
    <property type="entry name" value="PROTEIN TRANSPORT PROTEIN SEC23 A"/>
    <property type="match status" value="1"/>
</dbReference>
<dbReference type="Gene3D" id="3.40.20.10">
    <property type="entry name" value="Severin"/>
    <property type="match status" value="1"/>
</dbReference>
<dbReference type="SUPFAM" id="SSF81995">
    <property type="entry name" value="beta-sandwich domain of Sec23/24"/>
    <property type="match status" value="1"/>
</dbReference>
<dbReference type="Gene3D" id="2.30.30.380">
    <property type="entry name" value="Zn-finger domain of Sec23/24"/>
    <property type="match status" value="1"/>
</dbReference>
<dbReference type="GO" id="GO:0008270">
    <property type="term" value="F:zinc ion binding"/>
    <property type="evidence" value="ECO:0007669"/>
    <property type="project" value="InterPro"/>
</dbReference>
<feature type="domain" description="Sec23/Sec24 helical" evidence="12">
    <location>
        <begin position="438"/>
        <end position="537"/>
    </location>
</feature>
<accession>A0A0D3K803</accession>
<keyword evidence="6 9" id="KW-0653">Protein transport</keyword>
<dbReference type="GO" id="GO:0070971">
    <property type="term" value="C:endoplasmic reticulum exit site"/>
    <property type="evidence" value="ECO:0007669"/>
    <property type="project" value="TreeGrafter"/>
</dbReference>
<evidence type="ECO:0000256" key="4">
    <source>
        <dbReference type="ARBA" id="ARBA00022833"/>
    </source>
</evidence>
<proteinExistence type="inferred from homology"/>
<evidence type="ECO:0000256" key="2">
    <source>
        <dbReference type="ARBA" id="ARBA00022723"/>
    </source>
</evidence>
<keyword evidence="7 9" id="KW-0472">Membrane</keyword>
<dbReference type="GO" id="GO:0030127">
    <property type="term" value="C:COPII vesicle coat"/>
    <property type="evidence" value="ECO:0007669"/>
    <property type="project" value="InterPro"/>
</dbReference>
<dbReference type="AlphaFoldDB" id="A0A0D3K803"/>
<evidence type="ECO:0000259" key="10">
    <source>
        <dbReference type="Pfam" id="PF04810"/>
    </source>
</evidence>
<evidence type="ECO:0000256" key="9">
    <source>
        <dbReference type="RuleBase" id="RU365030"/>
    </source>
</evidence>
<dbReference type="InterPro" id="IPR006895">
    <property type="entry name" value="Znf_Sec23_Sec24"/>
</dbReference>
<dbReference type="EnsemblProtists" id="EOD31888">
    <property type="protein sequence ID" value="EOD31888"/>
    <property type="gene ID" value="EMIHUDRAFT_632214"/>
</dbReference>
<dbReference type="GeneID" id="17277160"/>
<dbReference type="InterPro" id="IPR036174">
    <property type="entry name" value="Znf_Sec23_Sec24_sf"/>
</dbReference>
<dbReference type="InterPro" id="IPR029006">
    <property type="entry name" value="ADF-H/Gelsolin-like_dom_sf"/>
</dbReference>
<evidence type="ECO:0000256" key="5">
    <source>
        <dbReference type="ARBA" id="ARBA00022892"/>
    </source>
</evidence>
<reference evidence="13" key="2">
    <citation type="submission" date="2024-10" db="UniProtKB">
        <authorList>
            <consortium name="EnsemblProtists"/>
        </authorList>
    </citation>
    <scope>IDENTIFICATION</scope>
</reference>
<sequence>MARLLRTRGGAPGPGVDFAALEAASGVRLSWHLWPHAAGADALGAPLGLLFSPMRAIDGLQTVRREPVTCGSCGGVLNPFSQMDPHARRWRCPLCGSWSPFDGHLLTATAPPLEVSHEHATVEYEIGPPRDDTPAPLLVAFDLSVRAEERGHLLRTAQAWLDQLPAETPIGVITFAEAGHRKGTEGHRKGGMGGGVGGGAAPQGWPGGPSVGGAGAIVDSDAGSTVRSHKELEAGSARATAAAEHYDALGRAAAARGHGVDVVAASLEEVGLYEMKSLLGRTGGAALQGESFQDSHLLDSLRRLYARAPDGSVGMGFGAQFELTAGRDCEAIEHIGGGGGAAGEPEGLSVRECGGARSFAWEGGSLAPHTLSPHTCVGLTLTPAKKGGGASVMPQHQLLQLSARYSTAGGRRVRRVTTLRLPRLTQSYDAKSLLPALDQQAVAALLVRQAVAKANSGASAPEMLRWIDRLLIKTMKTLCAYSKGDPGSVALPPAAGIVPGFVFHLRRSPVLRTSGASPDRTTFFRLLASTLDTFSSLLLVQPTLRGFRVGSGGSAPLPLEPTSVTPDRLLLLDSFTQLVVCKGGALALAARSPGSPPAEEVQQLTDAVAAEAAALGAARFPAPLLIECEQGSSKARYLAQKVNPDVPLSAFLQGLYRAIVE</sequence>
<evidence type="ECO:0000256" key="6">
    <source>
        <dbReference type="ARBA" id="ARBA00022927"/>
    </source>
</evidence>
<dbReference type="InterPro" id="IPR036175">
    <property type="entry name" value="Sec23/24_helical_dom_sf"/>
</dbReference>
<dbReference type="KEGG" id="ehx:EMIHUDRAFT_632214"/>
<comment type="function">
    <text evidence="9">Component of the coat protein complex II (COPII) which promotes the formation of transport vesicles from the endoplasmic reticulum (ER). The coat has two main functions, the physical deformation of the endoplasmic reticulum membrane into vesicles and the selection of cargo molecules.</text>
</comment>
<dbReference type="PaxDb" id="2903-EOD31888"/>
<dbReference type="InterPro" id="IPR006900">
    <property type="entry name" value="Sec23/24_helical_dom"/>
</dbReference>
<keyword evidence="5 9" id="KW-0931">ER-Golgi transport</keyword>
<evidence type="ECO:0000256" key="8">
    <source>
        <dbReference type="ARBA" id="ARBA00023329"/>
    </source>
</evidence>
<dbReference type="SUPFAM" id="SSF81811">
    <property type="entry name" value="Helical domain of Sec23/24"/>
    <property type="match status" value="1"/>
</dbReference>
<dbReference type="GO" id="GO:0006886">
    <property type="term" value="P:intracellular protein transport"/>
    <property type="evidence" value="ECO:0007669"/>
    <property type="project" value="InterPro"/>
</dbReference>
<dbReference type="Gene3D" id="3.40.50.410">
    <property type="entry name" value="von Willebrand factor, type A domain"/>
    <property type="match status" value="1"/>
</dbReference>
<dbReference type="Pfam" id="PF04810">
    <property type="entry name" value="zf-Sec23_Sec24"/>
    <property type="match status" value="1"/>
</dbReference>
<dbReference type="RefSeq" id="XP_005784317.1">
    <property type="nucleotide sequence ID" value="XM_005784260.1"/>
</dbReference>
<keyword evidence="3 9" id="KW-0256">Endoplasmic reticulum</keyword>
<reference evidence="14" key="1">
    <citation type="journal article" date="2013" name="Nature">
        <title>Pan genome of the phytoplankton Emiliania underpins its global distribution.</title>
        <authorList>
            <person name="Read B.A."/>
            <person name="Kegel J."/>
            <person name="Klute M.J."/>
            <person name="Kuo A."/>
            <person name="Lefebvre S.C."/>
            <person name="Maumus F."/>
            <person name="Mayer C."/>
            <person name="Miller J."/>
            <person name="Monier A."/>
            <person name="Salamov A."/>
            <person name="Young J."/>
            <person name="Aguilar M."/>
            <person name="Claverie J.M."/>
            <person name="Frickenhaus S."/>
            <person name="Gonzalez K."/>
            <person name="Herman E.K."/>
            <person name="Lin Y.C."/>
            <person name="Napier J."/>
            <person name="Ogata H."/>
            <person name="Sarno A.F."/>
            <person name="Shmutz J."/>
            <person name="Schroeder D."/>
            <person name="de Vargas C."/>
            <person name="Verret F."/>
            <person name="von Dassow P."/>
            <person name="Valentin K."/>
            <person name="Van de Peer Y."/>
            <person name="Wheeler G."/>
            <person name="Dacks J.B."/>
            <person name="Delwiche C.F."/>
            <person name="Dyhrman S.T."/>
            <person name="Glockner G."/>
            <person name="John U."/>
            <person name="Richards T."/>
            <person name="Worden A.Z."/>
            <person name="Zhang X."/>
            <person name="Grigoriev I.V."/>
            <person name="Allen A.E."/>
            <person name="Bidle K."/>
            <person name="Borodovsky M."/>
            <person name="Bowler C."/>
            <person name="Brownlee C."/>
            <person name="Cock J.M."/>
            <person name="Elias M."/>
            <person name="Gladyshev V.N."/>
            <person name="Groth M."/>
            <person name="Guda C."/>
            <person name="Hadaegh A."/>
            <person name="Iglesias-Rodriguez M.D."/>
            <person name="Jenkins J."/>
            <person name="Jones B.M."/>
            <person name="Lawson T."/>
            <person name="Leese F."/>
            <person name="Lindquist E."/>
            <person name="Lobanov A."/>
            <person name="Lomsadze A."/>
            <person name="Malik S.B."/>
            <person name="Marsh M.E."/>
            <person name="Mackinder L."/>
            <person name="Mock T."/>
            <person name="Mueller-Roeber B."/>
            <person name="Pagarete A."/>
            <person name="Parker M."/>
            <person name="Probert I."/>
            <person name="Quesneville H."/>
            <person name="Raines C."/>
            <person name="Rensing S.A."/>
            <person name="Riano-Pachon D.M."/>
            <person name="Richier S."/>
            <person name="Rokitta S."/>
            <person name="Shiraiwa Y."/>
            <person name="Soanes D.M."/>
            <person name="van der Giezen M."/>
            <person name="Wahlund T.M."/>
            <person name="Williams B."/>
            <person name="Wilson W."/>
            <person name="Wolfe G."/>
            <person name="Wurch L.L."/>
        </authorList>
    </citation>
    <scope>NUCLEOTIDE SEQUENCE</scope>
</reference>
<protein>
    <recommendedName>
        <fullName evidence="9">Protein transport protein SEC23</fullName>
    </recommendedName>
</protein>
<evidence type="ECO:0000256" key="7">
    <source>
        <dbReference type="ARBA" id="ARBA00023136"/>
    </source>
</evidence>
<dbReference type="PANTHER" id="PTHR11141">
    <property type="entry name" value="PROTEIN TRANSPORT PROTEIN SEC23"/>
    <property type="match status" value="1"/>
</dbReference>
<evidence type="ECO:0000256" key="1">
    <source>
        <dbReference type="ARBA" id="ARBA00022448"/>
    </source>
</evidence>